<comment type="catalytic activity">
    <reaction evidence="1">
        <text>Thiol-dependent hydrolysis of ester, thioester, amide, peptide and isopeptide bonds formed by the C-terminal Gly of ubiquitin (a 76-residue protein attached to proteins as an intracellular targeting signal).</text>
        <dbReference type="EC" id="3.4.19.12"/>
    </reaction>
</comment>
<dbReference type="PANTHER" id="PTHR21646">
    <property type="entry name" value="UBIQUITIN CARBOXYL-TERMINAL HYDROLASE"/>
    <property type="match status" value="1"/>
</dbReference>
<evidence type="ECO:0000256" key="11">
    <source>
        <dbReference type="ARBA" id="ARBA00023242"/>
    </source>
</evidence>
<keyword evidence="7" id="KW-0378">Hydrolase</keyword>
<dbReference type="Gramene" id="ABO99171">
    <property type="protein sequence ID" value="ABO99171"/>
    <property type="gene ID" value="OSTLU_6409"/>
</dbReference>
<feature type="non-terminal residue" evidence="13">
    <location>
        <position position="334"/>
    </location>
</feature>
<evidence type="ECO:0000256" key="9">
    <source>
        <dbReference type="ARBA" id="ARBA00023015"/>
    </source>
</evidence>
<dbReference type="HOGENOM" id="CLU_008279_1_1_1"/>
<dbReference type="InterPro" id="IPR001394">
    <property type="entry name" value="Peptidase_C19_UCH"/>
</dbReference>
<dbReference type="GeneID" id="5005190"/>
<dbReference type="PROSITE" id="PS50235">
    <property type="entry name" value="USP_3"/>
    <property type="match status" value="1"/>
</dbReference>
<keyword evidence="6" id="KW-0833">Ubl conjugation pathway</keyword>
<organism evidence="13 14">
    <name type="scientific">Ostreococcus lucimarinus (strain CCE9901)</name>
    <dbReference type="NCBI Taxonomy" id="436017"/>
    <lineage>
        <taxon>Eukaryota</taxon>
        <taxon>Viridiplantae</taxon>
        <taxon>Chlorophyta</taxon>
        <taxon>Mamiellophyceae</taxon>
        <taxon>Mamiellales</taxon>
        <taxon>Bathycoccaceae</taxon>
        <taxon>Ostreococcus</taxon>
    </lineage>
</organism>
<dbReference type="OMA" id="TEKHIHE"/>
<evidence type="ECO:0000256" key="1">
    <source>
        <dbReference type="ARBA" id="ARBA00000707"/>
    </source>
</evidence>
<keyword evidence="5" id="KW-0645">Protease</keyword>
<dbReference type="GO" id="GO:0004843">
    <property type="term" value="F:cysteine-type deubiquitinase activity"/>
    <property type="evidence" value="ECO:0007669"/>
    <property type="project" value="UniProtKB-EC"/>
</dbReference>
<dbReference type="GO" id="GO:0006508">
    <property type="term" value="P:proteolysis"/>
    <property type="evidence" value="ECO:0007669"/>
    <property type="project" value="UniProtKB-KW"/>
</dbReference>
<name>A4S638_OSTLU</name>
<keyword evidence="11" id="KW-0539">Nucleus</keyword>
<dbReference type="AlphaFoldDB" id="A4S638"/>
<evidence type="ECO:0000259" key="12">
    <source>
        <dbReference type="PROSITE" id="PS50235"/>
    </source>
</evidence>
<evidence type="ECO:0000313" key="13">
    <source>
        <dbReference type="EMBL" id="ABO99171.1"/>
    </source>
</evidence>
<evidence type="ECO:0000256" key="10">
    <source>
        <dbReference type="ARBA" id="ARBA00023163"/>
    </source>
</evidence>
<evidence type="ECO:0000313" key="14">
    <source>
        <dbReference type="Proteomes" id="UP000001568"/>
    </source>
</evidence>
<keyword evidence="9" id="KW-0805">Transcription regulation</keyword>
<evidence type="ECO:0000256" key="4">
    <source>
        <dbReference type="ARBA" id="ARBA00012759"/>
    </source>
</evidence>
<dbReference type="InterPro" id="IPR050185">
    <property type="entry name" value="Ub_carboxyl-term_hydrolase"/>
</dbReference>
<dbReference type="STRING" id="436017.A4S638"/>
<evidence type="ECO:0000256" key="3">
    <source>
        <dbReference type="ARBA" id="ARBA00009085"/>
    </source>
</evidence>
<dbReference type="RefSeq" id="XP_001420878.1">
    <property type="nucleotide sequence ID" value="XM_001420841.1"/>
</dbReference>
<dbReference type="GO" id="GO:0005634">
    <property type="term" value="C:nucleus"/>
    <property type="evidence" value="ECO:0007669"/>
    <property type="project" value="UniProtKB-SubCell"/>
</dbReference>
<evidence type="ECO:0000256" key="6">
    <source>
        <dbReference type="ARBA" id="ARBA00022786"/>
    </source>
</evidence>
<dbReference type="Proteomes" id="UP000001568">
    <property type="component" value="Chromosome 13"/>
</dbReference>
<accession>A4S638</accession>
<dbReference type="GO" id="GO:0016579">
    <property type="term" value="P:protein deubiquitination"/>
    <property type="evidence" value="ECO:0007669"/>
    <property type="project" value="InterPro"/>
</dbReference>
<dbReference type="PANTHER" id="PTHR21646:SF33">
    <property type="entry name" value="UBIQUITIN CARBOXYL-TERMINAL HYDROLASE 22"/>
    <property type="match status" value="1"/>
</dbReference>
<dbReference type="KEGG" id="olu:OSTLU_6409"/>
<dbReference type="Pfam" id="PF00443">
    <property type="entry name" value="UCH"/>
    <property type="match status" value="1"/>
</dbReference>
<dbReference type="InterPro" id="IPR038765">
    <property type="entry name" value="Papain-like_cys_pep_sf"/>
</dbReference>
<evidence type="ECO:0000256" key="5">
    <source>
        <dbReference type="ARBA" id="ARBA00022670"/>
    </source>
</evidence>
<dbReference type="EMBL" id="CP000593">
    <property type="protein sequence ID" value="ABO99171.1"/>
    <property type="molecule type" value="Genomic_DNA"/>
</dbReference>
<keyword evidence="10" id="KW-0804">Transcription</keyword>
<dbReference type="eggNOG" id="KOG1867">
    <property type="taxonomic scope" value="Eukaryota"/>
</dbReference>
<comment type="subcellular location">
    <subcellularLocation>
        <location evidence="2">Nucleus</location>
    </subcellularLocation>
</comment>
<dbReference type="EC" id="3.4.19.12" evidence="4"/>
<sequence length="334" mass="36942">TTRAPVGLRGSLNMGNTCFLSSILQTLVSTAPVVEYFLRENHARRAGGCEIDDCVACAFDEYVSKAYDDARVATSSAPSTASTALVAGELLYAWWVNEPSMAKEQQQDAHEFFLSFLSVAHANVLGRSIRPRKKRAEDAATCECVFHTAFAGVLRSDIACASCGASTTTREATTGVSLDVPPATKSSRVSLMECLSNFTAMETIENTSRRVCSACAVVSESHGKQTRFERVPKILNFHFKRFEGDFKSMRKNDIHVDFPFDLDMSPYHAHDCKETNHDAAYELYSVVQHSGVLEGGHYVAYVRRDGAWFLCDDAVVREADENEVKSSQAFMLFY</sequence>
<dbReference type="SUPFAM" id="SSF54001">
    <property type="entry name" value="Cysteine proteinases"/>
    <property type="match status" value="1"/>
</dbReference>
<evidence type="ECO:0000256" key="7">
    <source>
        <dbReference type="ARBA" id="ARBA00022801"/>
    </source>
</evidence>
<feature type="domain" description="USP" evidence="12">
    <location>
        <begin position="9"/>
        <end position="334"/>
    </location>
</feature>
<comment type="similarity">
    <text evidence="3">Belongs to the peptidase C19 family.</text>
</comment>
<gene>
    <name evidence="13" type="ORF">OSTLU_6409</name>
</gene>
<evidence type="ECO:0000256" key="2">
    <source>
        <dbReference type="ARBA" id="ARBA00004123"/>
    </source>
</evidence>
<dbReference type="InterPro" id="IPR018200">
    <property type="entry name" value="USP_CS"/>
</dbReference>
<dbReference type="PROSITE" id="PS00973">
    <property type="entry name" value="USP_2"/>
    <property type="match status" value="1"/>
</dbReference>
<dbReference type="InterPro" id="IPR028889">
    <property type="entry name" value="USP"/>
</dbReference>
<feature type="non-terminal residue" evidence="13">
    <location>
        <position position="1"/>
    </location>
</feature>
<dbReference type="OrthoDB" id="47475at2759"/>
<evidence type="ECO:0000256" key="8">
    <source>
        <dbReference type="ARBA" id="ARBA00022807"/>
    </source>
</evidence>
<reference evidence="13 14" key="1">
    <citation type="journal article" date="2007" name="Proc. Natl. Acad. Sci. U.S.A.">
        <title>The tiny eukaryote Ostreococcus provides genomic insights into the paradox of plankton speciation.</title>
        <authorList>
            <person name="Palenik B."/>
            <person name="Grimwood J."/>
            <person name="Aerts A."/>
            <person name="Rouze P."/>
            <person name="Salamov A."/>
            <person name="Putnam N."/>
            <person name="Dupont C."/>
            <person name="Jorgensen R."/>
            <person name="Derelle E."/>
            <person name="Rombauts S."/>
            <person name="Zhou K."/>
            <person name="Otillar R."/>
            <person name="Merchant S.S."/>
            <person name="Podell S."/>
            <person name="Gaasterland T."/>
            <person name="Napoli C."/>
            <person name="Gendler K."/>
            <person name="Manuell A."/>
            <person name="Tai V."/>
            <person name="Vallon O."/>
            <person name="Piganeau G."/>
            <person name="Jancek S."/>
            <person name="Heijde M."/>
            <person name="Jabbari K."/>
            <person name="Bowler C."/>
            <person name="Lohr M."/>
            <person name="Robbens S."/>
            <person name="Werner G."/>
            <person name="Dubchak I."/>
            <person name="Pazour G.J."/>
            <person name="Ren Q."/>
            <person name="Paulsen I."/>
            <person name="Delwiche C."/>
            <person name="Schmutz J."/>
            <person name="Rokhsar D."/>
            <person name="Van de Peer Y."/>
            <person name="Moreau H."/>
            <person name="Grigoriev I.V."/>
        </authorList>
    </citation>
    <scope>NUCLEOTIDE SEQUENCE [LARGE SCALE GENOMIC DNA]</scope>
    <source>
        <strain evidence="13 14">CCE9901</strain>
    </source>
</reference>
<keyword evidence="14" id="KW-1185">Reference proteome</keyword>
<proteinExistence type="inferred from homology"/>
<keyword evidence="8" id="KW-0788">Thiol protease</keyword>
<protein>
    <recommendedName>
        <fullName evidence="4">ubiquitinyl hydrolase 1</fullName>
        <ecNumber evidence="4">3.4.19.12</ecNumber>
    </recommendedName>
</protein>
<dbReference type="Gene3D" id="3.90.70.10">
    <property type="entry name" value="Cysteine proteinases"/>
    <property type="match status" value="1"/>
</dbReference>